<dbReference type="Proteomes" id="UP000515135">
    <property type="component" value="Unplaced"/>
</dbReference>
<dbReference type="OrthoDB" id="45007at2759"/>
<comment type="similarity">
    <text evidence="3">Belongs to the metallophosphoesterase superfamily. Purple acid phosphatase family.</text>
</comment>
<dbReference type="PANTHER" id="PTHR45867">
    <property type="entry name" value="PURPLE ACID PHOSPHATASE"/>
    <property type="match status" value="1"/>
</dbReference>
<name>A0A6P4ZS28_BRABE</name>
<evidence type="ECO:0000256" key="2">
    <source>
        <dbReference type="ARBA" id="ARBA00023180"/>
    </source>
</evidence>
<dbReference type="Pfam" id="PF14008">
    <property type="entry name" value="Metallophos_C"/>
    <property type="match status" value="1"/>
</dbReference>
<keyword evidence="1 3" id="KW-0732">Signal</keyword>
<dbReference type="Gene3D" id="2.60.40.380">
    <property type="entry name" value="Purple acid phosphatase-like, N-terminal"/>
    <property type="match status" value="1"/>
</dbReference>
<dbReference type="KEGG" id="bbel:109479378"/>
<keyword evidence="3" id="KW-0378">Hydrolase</keyword>
<organism evidence="8 9">
    <name type="scientific">Branchiostoma belcheri</name>
    <name type="common">Amphioxus</name>
    <dbReference type="NCBI Taxonomy" id="7741"/>
    <lineage>
        <taxon>Eukaryota</taxon>
        <taxon>Metazoa</taxon>
        <taxon>Chordata</taxon>
        <taxon>Cephalochordata</taxon>
        <taxon>Leptocardii</taxon>
        <taxon>Amphioxiformes</taxon>
        <taxon>Branchiostomatidae</taxon>
        <taxon>Branchiostoma</taxon>
    </lineage>
</organism>
<evidence type="ECO:0000256" key="3">
    <source>
        <dbReference type="RuleBase" id="RU361203"/>
    </source>
</evidence>
<dbReference type="AlphaFoldDB" id="A0A6P4ZS28"/>
<dbReference type="Pfam" id="PF00149">
    <property type="entry name" value="Metallophos"/>
    <property type="match status" value="1"/>
</dbReference>
<feature type="domain" description="Purple acid phosphatase C-terminal" evidence="6">
    <location>
        <begin position="652"/>
        <end position="720"/>
    </location>
</feature>
<feature type="domain" description="Calcineurin-like phosphoesterase" evidence="5">
    <location>
        <begin position="434"/>
        <end position="631"/>
    </location>
</feature>
<feature type="chain" id="PRO_5044518714" description="Purple acid phosphatase" evidence="3">
    <location>
        <begin position="19"/>
        <end position="734"/>
    </location>
</feature>
<sequence>MQTLLLLLLLSHLTGVLPSPVDTTNRTDVGGLVQDHHIDLDWLGTLLKGFGPVLVPQPTPSRQSAVSDDADDNQSESRANGDVGDDSQLESRADADVSDDSQSEIRADANVGDDNQSESIADADVGDNSQSESRAGAGVGDPPKEATLIRKPLSVDSDFLEALLANEDEEDITGKDWNYGQLNHDDIENRIEEGATENYAAEIEGLVANANLENSRTDDAIAATESSGGKISESVTATPGQDFTDDKDEGNTDADESASLNSVEDQDTEIDNAIDESPEEDLVLGTGTPAISSWYNSEEFYDDLYPYTGWEDPGEGWGWPVLPTEVPDTTPEQIHISWGNASSQMVVMWSTRSRGIGRVQYGIAPGNYSQEVAAEYSYFWYGNNEGLQHVYRAVLTDLLLNRTYSYKLVCGEEERSGFQFTAKRDDLDWSPELLVYGDMGRVGGAPSLERLTREAETGKYAAVLHVGDFAYDLHTQGGKYGDDFMNRIQEIATKLAYMTCPGNHEIEFDFNPYLTRFSMPQSAWPGSMDKMWYSFNLGRAHFISYSSEVYFTESPEEEQYRWLVQDLTEANSAENRTLHPWIIAFGHRPMYCSNVDGDDCTTPRSKVRAGLEDLFYRQGVDIIIEAHEHSYERLWPVYNYTLMGTDYRDPRAPVHIISGAAGCNEFDGVCINPMMGPKGPWSAFRAWLPGMYGYGRLRVQNSSHVHWEQVLAVNGQVIDSAWIVQHHHHPFGEE</sequence>
<evidence type="ECO:0000256" key="1">
    <source>
        <dbReference type="ARBA" id="ARBA00022729"/>
    </source>
</evidence>
<dbReference type="GO" id="GO:0046872">
    <property type="term" value="F:metal ion binding"/>
    <property type="evidence" value="ECO:0007669"/>
    <property type="project" value="InterPro"/>
</dbReference>
<dbReference type="RefSeq" id="XP_019636895.1">
    <property type="nucleotide sequence ID" value="XM_019781336.1"/>
</dbReference>
<evidence type="ECO:0000313" key="10">
    <source>
        <dbReference type="RefSeq" id="XP_019636895.1"/>
    </source>
</evidence>
<reference evidence="9 10" key="1">
    <citation type="submission" date="2025-04" db="UniProtKB">
        <authorList>
            <consortium name="RefSeq"/>
        </authorList>
    </citation>
    <scope>IDENTIFICATION</scope>
    <source>
        <tissue evidence="9 10">Gonad</tissue>
    </source>
</reference>
<dbReference type="RefSeq" id="XP_019636894.1">
    <property type="nucleotide sequence ID" value="XM_019781335.1"/>
</dbReference>
<feature type="compositionally biased region" description="Polar residues" evidence="4">
    <location>
        <begin position="224"/>
        <end position="241"/>
    </location>
</feature>
<protein>
    <recommendedName>
        <fullName evidence="3">Purple acid phosphatase</fullName>
        <ecNumber evidence="3">3.1.3.2</ecNumber>
    </recommendedName>
</protein>
<evidence type="ECO:0000259" key="6">
    <source>
        <dbReference type="Pfam" id="PF14008"/>
    </source>
</evidence>
<dbReference type="RefSeq" id="XP_019636896.1">
    <property type="nucleotide sequence ID" value="XM_019781337.1"/>
</dbReference>
<dbReference type="CDD" id="cd00839">
    <property type="entry name" value="MPP_PAPs"/>
    <property type="match status" value="1"/>
</dbReference>
<keyword evidence="2" id="KW-0325">Glycoprotein</keyword>
<dbReference type="SUPFAM" id="SSF49363">
    <property type="entry name" value="Purple acid phosphatase, N-terminal domain"/>
    <property type="match status" value="1"/>
</dbReference>
<dbReference type="InterPro" id="IPR029052">
    <property type="entry name" value="Metallo-depent_PP-like"/>
</dbReference>
<feature type="domain" description="Purple acid phosphatase N-terminal" evidence="7">
    <location>
        <begin position="331"/>
        <end position="419"/>
    </location>
</feature>
<dbReference type="PANTHER" id="PTHR45867:SF10">
    <property type="entry name" value="PURPLE ACID PHOSPHATASE"/>
    <property type="match status" value="1"/>
</dbReference>
<dbReference type="InterPro" id="IPR004843">
    <property type="entry name" value="Calcineurin-like_PHP"/>
</dbReference>
<dbReference type="EC" id="3.1.3.2" evidence="3"/>
<evidence type="ECO:0000259" key="5">
    <source>
        <dbReference type="Pfam" id="PF00149"/>
    </source>
</evidence>
<dbReference type="InterPro" id="IPR041792">
    <property type="entry name" value="MPP_PAP"/>
</dbReference>
<keyword evidence="8" id="KW-1185">Reference proteome</keyword>
<proteinExistence type="inferred from homology"/>
<accession>A0A6P4ZS28</accession>
<dbReference type="InterPro" id="IPR008963">
    <property type="entry name" value="Purple_acid_Pase-like_N"/>
</dbReference>
<evidence type="ECO:0000256" key="4">
    <source>
        <dbReference type="SAM" id="MobiDB-lite"/>
    </source>
</evidence>
<evidence type="ECO:0000313" key="8">
    <source>
        <dbReference type="Proteomes" id="UP000515135"/>
    </source>
</evidence>
<dbReference type="Gene3D" id="3.60.21.10">
    <property type="match status" value="1"/>
</dbReference>
<evidence type="ECO:0000313" key="11">
    <source>
        <dbReference type="RefSeq" id="XP_019636896.1"/>
    </source>
</evidence>
<dbReference type="InterPro" id="IPR025733">
    <property type="entry name" value="PAPs_C"/>
</dbReference>
<feature type="compositionally biased region" description="Acidic residues" evidence="4">
    <location>
        <begin position="243"/>
        <end position="256"/>
    </location>
</feature>
<evidence type="ECO:0000313" key="9">
    <source>
        <dbReference type="RefSeq" id="XP_019636894.1"/>
    </source>
</evidence>
<feature type="signal peptide" evidence="3">
    <location>
        <begin position="1"/>
        <end position="18"/>
    </location>
</feature>
<feature type="region of interest" description="Disordered" evidence="4">
    <location>
        <begin position="224"/>
        <end position="267"/>
    </location>
</feature>
<feature type="region of interest" description="Disordered" evidence="4">
    <location>
        <begin position="54"/>
        <end position="146"/>
    </location>
</feature>
<dbReference type="Pfam" id="PF16656">
    <property type="entry name" value="Pur_ac_phosph_N"/>
    <property type="match status" value="1"/>
</dbReference>
<comment type="catalytic activity">
    <reaction evidence="3">
        <text>a phosphate monoester + H2O = an alcohol + phosphate</text>
        <dbReference type="Rhea" id="RHEA:15017"/>
        <dbReference type="ChEBI" id="CHEBI:15377"/>
        <dbReference type="ChEBI" id="CHEBI:30879"/>
        <dbReference type="ChEBI" id="CHEBI:43474"/>
        <dbReference type="ChEBI" id="CHEBI:67140"/>
        <dbReference type="EC" id="3.1.3.2"/>
    </reaction>
</comment>
<gene>
    <name evidence="9 10 11" type="primary">LOC109479378</name>
</gene>
<dbReference type="GO" id="GO:0003993">
    <property type="term" value="F:acid phosphatase activity"/>
    <property type="evidence" value="ECO:0007669"/>
    <property type="project" value="UniProtKB-EC"/>
</dbReference>
<dbReference type="InterPro" id="IPR015914">
    <property type="entry name" value="PAPs_N"/>
</dbReference>
<dbReference type="SUPFAM" id="SSF56300">
    <property type="entry name" value="Metallo-dependent phosphatases"/>
    <property type="match status" value="1"/>
</dbReference>
<dbReference type="GeneID" id="109479378"/>
<evidence type="ECO:0000259" key="7">
    <source>
        <dbReference type="Pfam" id="PF16656"/>
    </source>
</evidence>